<keyword evidence="1" id="KW-0812">Transmembrane</keyword>
<evidence type="ECO:0000313" key="2">
    <source>
        <dbReference type="Proteomes" id="UP000887569"/>
    </source>
</evidence>
<organism evidence="2 3">
    <name type="scientific">Parascaris univalens</name>
    <name type="common">Nematode worm</name>
    <dbReference type="NCBI Taxonomy" id="6257"/>
    <lineage>
        <taxon>Eukaryota</taxon>
        <taxon>Metazoa</taxon>
        <taxon>Ecdysozoa</taxon>
        <taxon>Nematoda</taxon>
        <taxon>Chromadorea</taxon>
        <taxon>Rhabditida</taxon>
        <taxon>Spirurina</taxon>
        <taxon>Ascaridomorpha</taxon>
        <taxon>Ascaridoidea</taxon>
        <taxon>Ascarididae</taxon>
        <taxon>Parascaris</taxon>
    </lineage>
</organism>
<sequence length="158" mass="17723">MKGAIESCRDALSFLKLPYQAHQRAVLVQDYSDEMENCTYRYTGMEESLKLFSLWMDGPVTIAAVILAFFGAHFAIRFLARAAINKELTASLYLLCLSDSLLMSSVFFFYSIEATGQLLLNENLMWQNQSTVRFMHGIASFATTASVCQTNNVVVVMS</sequence>
<dbReference type="WBParaSite" id="PgR016_g036_t01">
    <property type="protein sequence ID" value="PgR016_g036_t01"/>
    <property type="gene ID" value="PgR016_g036"/>
</dbReference>
<evidence type="ECO:0000313" key="3">
    <source>
        <dbReference type="WBParaSite" id="PgR016_g036_t01"/>
    </source>
</evidence>
<accession>A0A915ATK9</accession>
<reference evidence="3" key="1">
    <citation type="submission" date="2022-11" db="UniProtKB">
        <authorList>
            <consortium name="WormBaseParasite"/>
        </authorList>
    </citation>
    <scope>IDENTIFICATION</scope>
</reference>
<name>A0A915ATK9_PARUN</name>
<proteinExistence type="predicted"/>
<dbReference type="AlphaFoldDB" id="A0A915ATK9"/>
<keyword evidence="1" id="KW-0472">Membrane</keyword>
<keyword evidence="2" id="KW-1185">Reference proteome</keyword>
<feature type="transmembrane region" description="Helical" evidence="1">
    <location>
        <begin position="92"/>
        <end position="112"/>
    </location>
</feature>
<feature type="transmembrane region" description="Helical" evidence="1">
    <location>
        <begin position="60"/>
        <end position="80"/>
    </location>
</feature>
<dbReference type="Proteomes" id="UP000887569">
    <property type="component" value="Unplaced"/>
</dbReference>
<keyword evidence="1" id="KW-1133">Transmembrane helix</keyword>
<protein>
    <submittedName>
        <fullName evidence="3">G-protein coupled receptors family 1 profile domain-containing protein</fullName>
    </submittedName>
</protein>
<evidence type="ECO:0000256" key="1">
    <source>
        <dbReference type="SAM" id="Phobius"/>
    </source>
</evidence>